<dbReference type="RefSeq" id="WP_133212164.1">
    <property type="nucleotide sequence ID" value="NZ_SMSE01000002.1"/>
</dbReference>
<dbReference type="OrthoDB" id="119951at2"/>
<proteinExistence type="predicted"/>
<sequence length="455" mass="49487">MKKILLLVLIALLAVPLLFLHLAGIPLRGLPDMAATGTGIAAKLHCSGYYLSGFTDERNRADISTYSPALLLVDVRHEQPNTVVATLGSVEARARYFPGLGCTLLHRGMVNLATLDVPAARLQSGPWPAGNEVAEPDETMQALLARTLVEDSQQGLDTRALLVVQAGRVIAEVYGNGISPDTPLLGWSMGKSLTALLVGRMEALGQLQRSDSILFPAWRADARREITVENLLQMSSGLAFSEPYLPGNDSTRMLFTAPSASDLALASPLLHTPGSYWYYSSGTSNLLARLVSDRLGGKPRALVEFFAREIAEPLGLRNTVFELDSSGVYVGSSYLYAPARDWARMALPMLNEGRANGIQWLPPGWVTAASTPNPSSNDRRYGYQFWLNGGGPTLRWPDLQADAYAMSGNRGQSVMIFPDLDAIVVRLGWTAGDYPVNEKFEPIQALLKRYRIGEP</sequence>
<dbReference type="InterPro" id="IPR001466">
    <property type="entry name" value="Beta-lactam-related"/>
</dbReference>
<accession>A0A4R5LSD6</accession>
<reference evidence="2 3" key="1">
    <citation type="submission" date="2019-03" db="EMBL/GenBank/DDBJ databases">
        <title>Seongchinamella monodicae gen. nov., sp. nov., a novel member of the Gammaproteobacteria isolated from a tidal mudflat of beach.</title>
        <authorList>
            <person name="Yang H.G."/>
            <person name="Kang J.W."/>
            <person name="Lee S.D."/>
        </authorList>
    </citation>
    <scope>NUCLEOTIDE SEQUENCE [LARGE SCALE GENOMIC DNA]</scope>
    <source>
        <strain evidence="2 3">GH4-78</strain>
    </source>
</reference>
<dbReference type="InterPro" id="IPR050789">
    <property type="entry name" value="Diverse_Enzym_Activities"/>
</dbReference>
<name>A0A4R5LSD6_9GAMM</name>
<dbReference type="Gene3D" id="3.40.710.10">
    <property type="entry name" value="DD-peptidase/beta-lactamase superfamily"/>
    <property type="match status" value="1"/>
</dbReference>
<organism evidence="2 3">
    <name type="scientific">Seongchinamella unica</name>
    <dbReference type="NCBI Taxonomy" id="2547392"/>
    <lineage>
        <taxon>Bacteria</taxon>
        <taxon>Pseudomonadati</taxon>
        <taxon>Pseudomonadota</taxon>
        <taxon>Gammaproteobacteria</taxon>
        <taxon>Cellvibrionales</taxon>
        <taxon>Halieaceae</taxon>
        <taxon>Seongchinamella</taxon>
    </lineage>
</organism>
<dbReference type="AlphaFoldDB" id="A0A4R5LSD6"/>
<feature type="domain" description="Beta-lactamase-related" evidence="1">
    <location>
        <begin position="153"/>
        <end position="427"/>
    </location>
</feature>
<dbReference type="Pfam" id="PF00144">
    <property type="entry name" value="Beta-lactamase"/>
    <property type="match status" value="1"/>
</dbReference>
<dbReference type="Proteomes" id="UP000295554">
    <property type="component" value="Unassembled WGS sequence"/>
</dbReference>
<dbReference type="PANTHER" id="PTHR43283:SF7">
    <property type="entry name" value="BETA-LACTAMASE-RELATED DOMAIN-CONTAINING PROTEIN"/>
    <property type="match status" value="1"/>
</dbReference>
<comment type="caution">
    <text evidence="2">The sequence shown here is derived from an EMBL/GenBank/DDBJ whole genome shotgun (WGS) entry which is preliminary data.</text>
</comment>
<dbReference type="EMBL" id="SMSE01000002">
    <property type="protein sequence ID" value="TDG13819.1"/>
    <property type="molecule type" value="Genomic_DNA"/>
</dbReference>
<evidence type="ECO:0000313" key="2">
    <source>
        <dbReference type="EMBL" id="TDG13819.1"/>
    </source>
</evidence>
<dbReference type="GO" id="GO:0016787">
    <property type="term" value="F:hydrolase activity"/>
    <property type="evidence" value="ECO:0007669"/>
    <property type="project" value="UniProtKB-KW"/>
</dbReference>
<evidence type="ECO:0000259" key="1">
    <source>
        <dbReference type="Pfam" id="PF00144"/>
    </source>
</evidence>
<dbReference type="PANTHER" id="PTHR43283">
    <property type="entry name" value="BETA-LACTAMASE-RELATED"/>
    <property type="match status" value="1"/>
</dbReference>
<evidence type="ECO:0000313" key="3">
    <source>
        <dbReference type="Proteomes" id="UP000295554"/>
    </source>
</evidence>
<dbReference type="SUPFAM" id="SSF56601">
    <property type="entry name" value="beta-lactamase/transpeptidase-like"/>
    <property type="match status" value="1"/>
</dbReference>
<keyword evidence="2" id="KW-0378">Hydrolase</keyword>
<keyword evidence="3" id="KW-1185">Reference proteome</keyword>
<protein>
    <submittedName>
        <fullName evidence="2">Class C beta-lactamase-related serine hydrolase</fullName>
    </submittedName>
</protein>
<gene>
    <name evidence="2" type="ORF">E2F43_09940</name>
</gene>
<dbReference type="InterPro" id="IPR012338">
    <property type="entry name" value="Beta-lactam/transpept-like"/>
</dbReference>